<evidence type="ECO:0000256" key="4">
    <source>
        <dbReference type="ARBA" id="ARBA00023136"/>
    </source>
</evidence>
<dbReference type="GeneID" id="83703612"/>
<dbReference type="InterPro" id="IPR012451">
    <property type="entry name" value="DUF1656"/>
</dbReference>
<evidence type="ECO:0000256" key="5">
    <source>
        <dbReference type="SAM" id="Phobius"/>
    </source>
</evidence>
<gene>
    <name evidence="6" type="ORF">DK869_05890</name>
</gene>
<keyword evidence="2 5" id="KW-0812">Transmembrane</keyword>
<proteinExistence type="predicted"/>
<sequence length="64" mass="7502">MIAEFDFFGVYIAPFVVYALFAFALTVIIRSFLWKTGLIKLFWHLALFEVALYFSILCLLILYV</sequence>
<evidence type="ECO:0000313" key="6">
    <source>
        <dbReference type="EMBL" id="PXZ00167.1"/>
    </source>
</evidence>
<accession>A0A318N0A9</accession>
<keyword evidence="1" id="KW-1003">Cell membrane</keyword>
<evidence type="ECO:0000256" key="3">
    <source>
        <dbReference type="ARBA" id="ARBA00022989"/>
    </source>
</evidence>
<dbReference type="AlphaFoldDB" id="A0A318N0A9"/>
<feature type="transmembrane region" description="Helical" evidence="5">
    <location>
        <begin position="7"/>
        <end position="29"/>
    </location>
</feature>
<dbReference type="RefSeq" id="WP_110439090.1">
    <property type="nucleotide sequence ID" value="NZ_CP033087.1"/>
</dbReference>
<dbReference type="Proteomes" id="UP000247565">
    <property type="component" value="Unassembled WGS sequence"/>
</dbReference>
<evidence type="ECO:0000256" key="2">
    <source>
        <dbReference type="ARBA" id="ARBA00022692"/>
    </source>
</evidence>
<evidence type="ECO:0000256" key="1">
    <source>
        <dbReference type="ARBA" id="ARBA00022475"/>
    </source>
</evidence>
<organism evidence="6 7">
    <name type="scientific">Commensalibacter melissae</name>
    <dbReference type="NCBI Taxonomy" id="2070537"/>
    <lineage>
        <taxon>Bacteria</taxon>
        <taxon>Pseudomonadati</taxon>
        <taxon>Pseudomonadota</taxon>
        <taxon>Alphaproteobacteria</taxon>
        <taxon>Acetobacterales</taxon>
        <taxon>Acetobacteraceae</taxon>
    </lineage>
</organism>
<dbReference type="EMBL" id="QGLT01000003">
    <property type="protein sequence ID" value="PXZ00167.1"/>
    <property type="molecule type" value="Genomic_DNA"/>
</dbReference>
<dbReference type="Pfam" id="PF07869">
    <property type="entry name" value="DUF1656"/>
    <property type="match status" value="1"/>
</dbReference>
<evidence type="ECO:0000313" key="7">
    <source>
        <dbReference type="Proteomes" id="UP000247565"/>
    </source>
</evidence>
<comment type="caution">
    <text evidence="6">The sequence shown here is derived from an EMBL/GenBank/DDBJ whole genome shotgun (WGS) entry which is preliminary data.</text>
</comment>
<feature type="transmembrane region" description="Helical" evidence="5">
    <location>
        <begin position="41"/>
        <end position="63"/>
    </location>
</feature>
<keyword evidence="4 5" id="KW-0472">Membrane</keyword>
<keyword evidence="7" id="KW-1185">Reference proteome</keyword>
<dbReference type="OrthoDB" id="7021192at2"/>
<keyword evidence="3 5" id="KW-1133">Transmembrane helix</keyword>
<name>A0A318N0A9_9PROT</name>
<reference evidence="6 7" key="1">
    <citation type="submission" date="2018-05" db="EMBL/GenBank/DDBJ databases">
        <title>Reference genomes for bee gut microbiota database.</title>
        <authorList>
            <person name="Ellegaard K.M."/>
        </authorList>
    </citation>
    <scope>NUCLEOTIDE SEQUENCE [LARGE SCALE GENOMIC DNA]</scope>
    <source>
        <strain evidence="6 7">ESL0284</strain>
    </source>
</reference>
<protein>
    <submittedName>
        <fullName evidence="6">DUF1656 domain-containing protein</fullName>
    </submittedName>
</protein>